<name>A0AAW2HRB9_9NEOP</name>
<sequence>MSQEEFDQYMSGKIVLPNIWDSSLFMLESMHLMNEHFAIMDELQNKHDGIREDCETLDKEMRKFREDVAAEVATVGGERPASAAAAENALFPGRGGSENREPAAADTTGSGLPRGVEEPRRRRSRLRQLRHRHRRRRGRTVEDHAVHRGEGREPPGPVQAEPEHGERFAAGLDRIPVLELASFAAETDADGLLLRRLGHTEHTVQHGRVQHAAKPLERETRRLKYSSVYLFVIERPKITFTS</sequence>
<dbReference type="EMBL" id="JARGDH010000003">
    <property type="protein sequence ID" value="KAL0272504.1"/>
    <property type="molecule type" value="Genomic_DNA"/>
</dbReference>
<evidence type="ECO:0000256" key="1">
    <source>
        <dbReference type="SAM" id="MobiDB-lite"/>
    </source>
</evidence>
<comment type="caution">
    <text evidence="2">The sequence shown here is derived from an EMBL/GenBank/DDBJ whole genome shotgun (WGS) entry which is preliminary data.</text>
</comment>
<organism evidence="2">
    <name type="scientific">Menopon gallinae</name>
    <name type="common">poultry shaft louse</name>
    <dbReference type="NCBI Taxonomy" id="328185"/>
    <lineage>
        <taxon>Eukaryota</taxon>
        <taxon>Metazoa</taxon>
        <taxon>Ecdysozoa</taxon>
        <taxon>Arthropoda</taxon>
        <taxon>Hexapoda</taxon>
        <taxon>Insecta</taxon>
        <taxon>Pterygota</taxon>
        <taxon>Neoptera</taxon>
        <taxon>Paraneoptera</taxon>
        <taxon>Psocodea</taxon>
        <taxon>Troctomorpha</taxon>
        <taxon>Phthiraptera</taxon>
        <taxon>Amblycera</taxon>
        <taxon>Menoponidae</taxon>
        <taxon>Menopon</taxon>
    </lineage>
</organism>
<protein>
    <submittedName>
        <fullName evidence="2">Uncharacterized protein</fullName>
    </submittedName>
</protein>
<accession>A0AAW2HRB9</accession>
<proteinExistence type="predicted"/>
<dbReference type="AlphaFoldDB" id="A0AAW2HRB9"/>
<evidence type="ECO:0000313" key="2">
    <source>
        <dbReference type="EMBL" id="KAL0272504.1"/>
    </source>
</evidence>
<feature type="compositionally biased region" description="Basic and acidic residues" evidence="1">
    <location>
        <begin position="139"/>
        <end position="153"/>
    </location>
</feature>
<feature type="region of interest" description="Disordered" evidence="1">
    <location>
        <begin position="90"/>
        <end position="162"/>
    </location>
</feature>
<feature type="compositionally biased region" description="Basic residues" evidence="1">
    <location>
        <begin position="121"/>
        <end position="138"/>
    </location>
</feature>
<gene>
    <name evidence="2" type="ORF">PYX00_005444</name>
</gene>
<reference evidence="2" key="1">
    <citation type="journal article" date="2024" name="Gigascience">
        <title>Chromosome-level genome of the poultry shaft louse Menopon gallinae provides insight into the host-switching and adaptive evolution of parasitic lice.</title>
        <authorList>
            <person name="Xu Y."/>
            <person name="Ma L."/>
            <person name="Liu S."/>
            <person name="Liang Y."/>
            <person name="Liu Q."/>
            <person name="He Z."/>
            <person name="Tian L."/>
            <person name="Duan Y."/>
            <person name="Cai W."/>
            <person name="Li H."/>
            <person name="Song F."/>
        </authorList>
    </citation>
    <scope>NUCLEOTIDE SEQUENCE</scope>
    <source>
        <strain evidence="2">Cailab_2023a</strain>
    </source>
</reference>